<dbReference type="Proteomes" id="UP000774326">
    <property type="component" value="Unassembled WGS sequence"/>
</dbReference>
<keyword evidence="2" id="KW-1185">Reference proteome</keyword>
<protein>
    <submittedName>
        <fullName evidence="1">Uncharacterized protein</fullName>
    </submittedName>
</protein>
<gene>
    <name evidence="1" type="ORF">WICPIJ_004670</name>
</gene>
<accession>A0A9P8TMJ6</accession>
<reference evidence="1" key="1">
    <citation type="journal article" date="2021" name="Open Biol.">
        <title>Shared evolutionary footprints suggest mitochondrial oxidative damage underlies multiple complex I losses in fungi.</title>
        <authorList>
            <person name="Schikora-Tamarit M.A."/>
            <person name="Marcet-Houben M."/>
            <person name="Nosek J."/>
            <person name="Gabaldon T."/>
        </authorList>
    </citation>
    <scope>NUCLEOTIDE SEQUENCE</scope>
    <source>
        <strain evidence="1">CBS2887</strain>
    </source>
</reference>
<comment type="caution">
    <text evidence="1">The sequence shown here is derived from an EMBL/GenBank/DDBJ whole genome shotgun (WGS) entry which is preliminary data.</text>
</comment>
<reference evidence="1" key="2">
    <citation type="submission" date="2021-01" db="EMBL/GenBank/DDBJ databases">
        <authorList>
            <person name="Schikora-Tamarit M.A."/>
        </authorList>
    </citation>
    <scope>NUCLEOTIDE SEQUENCE</scope>
    <source>
        <strain evidence="1">CBS2887</strain>
    </source>
</reference>
<dbReference type="EMBL" id="JAEUBG010002585">
    <property type="protein sequence ID" value="KAH3684361.1"/>
    <property type="molecule type" value="Genomic_DNA"/>
</dbReference>
<name>A0A9P8TMJ6_WICPI</name>
<proteinExistence type="predicted"/>
<evidence type="ECO:0000313" key="2">
    <source>
        <dbReference type="Proteomes" id="UP000774326"/>
    </source>
</evidence>
<dbReference type="AlphaFoldDB" id="A0A9P8TMJ6"/>
<sequence>MYLLLNSFVVKFKETNPTVSQYLPLCKPVALLSNTVKSLICECPPKYWIKVSGNQRLEKKRQCQNTSLLILSGEISELVPKRNKSVIVQKIFNVRGNVSLAKMLHSDFILQSGIVFIVELMVANSDQIIINRVEDPSRDQSIRNSGVTQPIPIMLITRVNNQQIHIVHPSVGFEMLC</sequence>
<organism evidence="1 2">
    <name type="scientific">Wickerhamomyces pijperi</name>
    <name type="common">Yeast</name>
    <name type="synonym">Pichia pijperi</name>
    <dbReference type="NCBI Taxonomy" id="599730"/>
    <lineage>
        <taxon>Eukaryota</taxon>
        <taxon>Fungi</taxon>
        <taxon>Dikarya</taxon>
        <taxon>Ascomycota</taxon>
        <taxon>Saccharomycotina</taxon>
        <taxon>Saccharomycetes</taxon>
        <taxon>Phaffomycetales</taxon>
        <taxon>Wickerhamomycetaceae</taxon>
        <taxon>Wickerhamomyces</taxon>
    </lineage>
</organism>
<evidence type="ECO:0000313" key="1">
    <source>
        <dbReference type="EMBL" id="KAH3684361.1"/>
    </source>
</evidence>